<accession>A0A2N3N4P6</accession>
<evidence type="ECO:0000313" key="10">
    <source>
        <dbReference type="EMBL" id="PKS07382.1"/>
    </source>
</evidence>
<name>A0A2N3N4P6_9PEZI</name>
<dbReference type="STRING" id="41688.A0A2N3N4P6"/>
<dbReference type="InterPro" id="IPR051987">
    <property type="entry name" value="Sigma-2_receptor-like"/>
</dbReference>
<dbReference type="GO" id="GO:0005789">
    <property type="term" value="C:endoplasmic reticulum membrane"/>
    <property type="evidence" value="ECO:0007669"/>
    <property type="project" value="UniProtKB-SubCell"/>
</dbReference>
<dbReference type="OrthoDB" id="433124at2759"/>
<dbReference type="InParanoid" id="A0A2N3N4P6"/>
<evidence type="ECO:0000313" key="11">
    <source>
        <dbReference type="Proteomes" id="UP000233524"/>
    </source>
</evidence>
<keyword evidence="5 7" id="KW-1133">Transmembrane helix</keyword>
<keyword evidence="4" id="KW-0256">Endoplasmic reticulum</keyword>
<dbReference type="PANTHER" id="PTHR31204">
    <property type="entry name" value="SIGMA INTRACELLULAR RECEPTOR 2"/>
    <property type="match status" value="1"/>
</dbReference>
<dbReference type="FunCoup" id="A0A2N3N4P6">
    <property type="interactions" value="44"/>
</dbReference>
<keyword evidence="3 7" id="KW-0812">Transmembrane</keyword>
<reference evidence="10 11" key="1">
    <citation type="journal article" date="2017" name="G3 (Bethesda)">
        <title>First Draft Genome Sequence of the Pathogenic Fungus Lomentospora prolificans (Formerly Scedosporium prolificans).</title>
        <authorList>
            <person name="Luo R."/>
            <person name="Zimin A."/>
            <person name="Workman R."/>
            <person name="Fan Y."/>
            <person name="Pertea G."/>
            <person name="Grossman N."/>
            <person name="Wear M.P."/>
            <person name="Jia B."/>
            <person name="Miller H."/>
            <person name="Casadevall A."/>
            <person name="Timp W."/>
            <person name="Zhang S.X."/>
            <person name="Salzberg S.L."/>
        </authorList>
    </citation>
    <scope>NUCLEOTIDE SEQUENCE [LARGE SCALE GENOMIC DNA]</scope>
    <source>
        <strain evidence="10 11">JHH-5317</strain>
    </source>
</reference>
<protein>
    <recommendedName>
        <fullName evidence="9">EXPERA domain-containing protein</fullName>
    </recommendedName>
</protein>
<evidence type="ECO:0000256" key="3">
    <source>
        <dbReference type="ARBA" id="ARBA00022692"/>
    </source>
</evidence>
<dbReference type="PIRSF" id="PIRSF031032">
    <property type="entry name" value="TMP_97_prd"/>
    <property type="match status" value="1"/>
</dbReference>
<dbReference type="InterPro" id="IPR016964">
    <property type="entry name" value="Sigma2_recept"/>
</dbReference>
<organism evidence="10 11">
    <name type="scientific">Lomentospora prolificans</name>
    <dbReference type="NCBI Taxonomy" id="41688"/>
    <lineage>
        <taxon>Eukaryota</taxon>
        <taxon>Fungi</taxon>
        <taxon>Dikarya</taxon>
        <taxon>Ascomycota</taxon>
        <taxon>Pezizomycotina</taxon>
        <taxon>Sordariomycetes</taxon>
        <taxon>Hypocreomycetidae</taxon>
        <taxon>Microascales</taxon>
        <taxon>Microascaceae</taxon>
        <taxon>Lomentospora</taxon>
    </lineage>
</organism>
<evidence type="ECO:0000256" key="6">
    <source>
        <dbReference type="ARBA" id="ARBA00023136"/>
    </source>
</evidence>
<dbReference type="VEuPathDB" id="FungiDB:jhhlp_005984"/>
<feature type="transmembrane region" description="Helical" evidence="8">
    <location>
        <begin position="116"/>
        <end position="141"/>
    </location>
</feature>
<feature type="domain" description="EXPERA" evidence="9">
    <location>
        <begin position="10"/>
        <end position="172"/>
    </location>
</feature>
<comment type="caution">
    <text evidence="10">The sequence shown here is derived from an EMBL/GenBank/DDBJ whole genome shotgun (WGS) entry which is preliminary data.</text>
</comment>
<dbReference type="PROSITE" id="PS51751">
    <property type="entry name" value="EXPERA"/>
    <property type="match status" value="1"/>
</dbReference>
<gene>
    <name evidence="10" type="ORF">jhhlp_005984</name>
</gene>
<evidence type="ECO:0000256" key="2">
    <source>
        <dbReference type="ARBA" id="ARBA00009096"/>
    </source>
</evidence>
<feature type="transmembrane region" description="Helical" evidence="8">
    <location>
        <begin position="161"/>
        <end position="180"/>
    </location>
</feature>
<sequence length="194" mass="22650">MAASTTRNWRDYLYLTFFSISVVSMFLVDLVEFVPHSLWVPDSSPLHFLHLLRAFYTNTYHDLFLSTPWAQQPTFFRLFTLLELVYQLPSALWILRRFSLDAREGTASGKTGGTTPALELMCLVYGVQCGLTTLTCIYDCLHWEGELYTWDVKKELIFKLYMPWFLIPLGMSLDMYVRILNRLNGQHKKTLKAQ</sequence>
<feature type="transmembrane region" description="Helical" evidence="8">
    <location>
        <begin position="75"/>
        <end position="95"/>
    </location>
</feature>
<comment type="subcellular location">
    <subcellularLocation>
        <location evidence="1">Endoplasmic reticulum membrane</location>
        <topology evidence="1">Multi-pass membrane protein</topology>
    </subcellularLocation>
</comment>
<dbReference type="PANTHER" id="PTHR31204:SF1">
    <property type="entry name" value="SIGMA INTRACELLULAR RECEPTOR 2"/>
    <property type="match status" value="1"/>
</dbReference>
<dbReference type="Pfam" id="PF05241">
    <property type="entry name" value="EBP"/>
    <property type="match status" value="1"/>
</dbReference>
<keyword evidence="11" id="KW-1185">Reference proteome</keyword>
<dbReference type="AlphaFoldDB" id="A0A2N3N4P6"/>
<evidence type="ECO:0000256" key="5">
    <source>
        <dbReference type="ARBA" id="ARBA00022989"/>
    </source>
</evidence>
<evidence type="ECO:0000259" key="9">
    <source>
        <dbReference type="PROSITE" id="PS51751"/>
    </source>
</evidence>
<evidence type="ECO:0000256" key="1">
    <source>
        <dbReference type="ARBA" id="ARBA00004477"/>
    </source>
</evidence>
<feature type="transmembrane region" description="Helical" evidence="8">
    <location>
        <begin position="12"/>
        <end position="31"/>
    </location>
</feature>
<comment type="similarity">
    <text evidence="2">Belongs to the TMEM97/sigma-2 receptor family.</text>
</comment>
<proteinExistence type="inferred from homology"/>
<evidence type="ECO:0000256" key="8">
    <source>
        <dbReference type="SAM" id="Phobius"/>
    </source>
</evidence>
<evidence type="ECO:0000256" key="7">
    <source>
        <dbReference type="PROSITE-ProRule" id="PRU01087"/>
    </source>
</evidence>
<dbReference type="InterPro" id="IPR033118">
    <property type="entry name" value="EXPERA"/>
</dbReference>
<dbReference type="EMBL" id="NLAX01000701">
    <property type="protein sequence ID" value="PKS07382.1"/>
    <property type="molecule type" value="Genomic_DNA"/>
</dbReference>
<dbReference type="Proteomes" id="UP000233524">
    <property type="component" value="Unassembled WGS sequence"/>
</dbReference>
<evidence type="ECO:0000256" key="4">
    <source>
        <dbReference type="ARBA" id="ARBA00022824"/>
    </source>
</evidence>
<keyword evidence="6 7" id="KW-0472">Membrane</keyword>